<organism evidence="3 4">
    <name type="scientific">Paenibacillus rhizosphaerae</name>
    <dbReference type="NCBI Taxonomy" id="297318"/>
    <lineage>
        <taxon>Bacteria</taxon>
        <taxon>Bacillati</taxon>
        <taxon>Bacillota</taxon>
        <taxon>Bacilli</taxon>
        <taxon>Bacillales</taxon>
        <taxon>Paenibacillaceae</taxon>
        <taxon>Paenibacillus</taxon>
    </lineage>
</organism>
<dbReference type="PANTHER" id="PTHR36432">
    <property type="match status" value="1"/>
</dbReference>
<evidence type="ECO:0000259" key="2">
    <source>
        <dbReference type="PROSITE" id="PS51740"/>
    </source>
</evidence>
<dbReference type="Gene3D" id="2.10.260.10">
    <property type="match status" value="1"/>
</dbReference>
<dbReference type="GO" id="GO:0003677">
    <property type="term" value="F:DNA binding"/>
    <property type="evidence" value="ECO:0007669"/>
    <property type="project" value="UniProtKB-UniRule"/>
</dbReference>
<dbReference type="PANTHER" id="PTHR36432:SF4">
    <property type="entry name" value="TRANSITION STATE REGULATOR ABH-RELATED"/>
    <property type="match status" value="1"/>
</dbReference>
<accession>A0A1R1DZG5</accession>
<dbReference type="InterPro" id="IPR052731">
    <property type="entry name" value="B_subtilis_Trans_State_Reg"/>
</dbReference>
<sequence length="158" mass="18037">MKSIGIVRQVDELGRIVIPVELRRVLGVDEADALEFFIDEEAKYLMFRKLNSGCLFCESIEALSYFKGRLICTSCLRDIRGPEPHLAKLESAIALDSEVKPQEEKKTRGKQVDTRKRLAEVMLTYPNATQVEWAEMLGVTQGYVSYLIRTMKKTNSFN</sequence>
<keyword evidence="4" id="KW-1185">Reference proteome</keyword>
<dbReference type="Proteomes" id="UP000187172">
    <property type="component" value="Unassembled WGS sequence"/>
</dbReference>
<dbReference type="InterPro" id="IPR037914">
    <property type="entry name" value="SpoVT-AbrB_sf"/>
</dbReference>
<evidence type="ECO:0000313" key="4">
    <source>
        <dbReference type="Proteomes" id="UP000187172"/>
    </source>
</evidence>
<protein>
    <recommendedName>
        <fullName evidence="2">SpoVT-AbrB domain-containing protein</fullName>
    </recommendedName>
</protein>
<dbReference type="Pfam" id="PF04014">
    <property type="entry name" value="MazE_antitoxin"/>
    <property type="match status" value="1"/>
</dbReference>
<feature type="domain" description="SpoVT-AbrB" evidence="2">
    <location>
        <begin position="5"/>
        <end position="52"/>
    </location>
</feature>
<keyword evidence="1" id="KW-0238">DNA-binding</keyword>
<dbReference type="SUPFAM" id="SSF89447">
    <property type="entry name" value="AbrB/MazE/MraZ-like"/>
    <property type="match status" value="1"/>
</dbReference>
<dbReference type="AlphaFoldDB" id="A0A1R1DZG5"/>
<dbReference type="SMART" id="SM00966">
    <property type="entry name" value="SpoVT_AbrB"/>
    <property type="match status" value="1"/>
</dbReference>
<proteinExistence type="predicted"/>
<reference evidence="3 4" key="1">
    <citation type="submission" date="2016-11" db="EMBL/GenBank/DDBJ databases">
        <title>Paenibacillus species isolates.</title>
        <authorList>
            <person name="Beno S.M."/>
        </authorList>
    </citation>
    <scope>NUCLEOTIDE SEQUENCE [LARGE SCALE GENOMIC DNA]</scope>
    <source>
        <strain evidence="3 4">FSL R5-0378</strain>
    </source>
</reference>
<evidence type="ECO:0000256" key="1">
    <source>
        <dbReference type="PROSITE-ProRule" id="PRU01076"/>
    </source>
</evidence>
<dbReference type="EMBL" id="MRTP01000024">
    <property type="protein sequence ID" value="OMF44994.1"/>
    <property type="molecule type" value="Genomic_DNA"/>
</dbReference>
<dbReference type="PROSITE" id="PS51740">
    <property type="entry name" value="SPOVT_ABRB"/>
    <property type="match status" value="1"/>
</dbReference>
<dbReference type="STRING" id="297318.BK138_34035"/>
<dbReference type="InterPro" id="IPR007159">
    <property type="entry name" value="SpoVT-AbrB_dom"/>
</dbReference>
<name>A0A1R1DZG5_9BACL</name>
<comment type="caution">
    <text evidence="3">The sequence shown here is derived from an EMBL/GenBank/DDBJ whole genome shotgun (WGS) entry which is preliminary data.</text>
</comment>
<evidence type="ECO:0000313" key="3">
    <source>
        <dbReference type="EMBL" id="OMF44994.1"/>
    </source>
</evidence>
<gene>
    <name evidence="3" type="ORF">BK138_34035</name>
</gene>